<dbReference type="RefSeq" id="XP_043010187.1">
    <property type="nucleotide sequence ID" value="XM_043152101.1"/>
</dbReference>
<dbReference type="GeneID" id="66076447"/>
<evidence type="ECO:0000313" key="3">
    <source>
        <dbReference type="Proteomes" id="UP001049176"/>
    </source>
</evidence>
<name>A0A9P7S1P8_9AGAR</name>
<evidence type="ECO:0000256" key="1">
    <source>
        <dbReference type="SAM" id="Phobius"/>
    </source>
</evidence>
<comment type="caution">
    <text evidence="2">The sequence shown here is derived from an EMBL/GenBank/DDBJ whole genome shotgun (WGS) entry which is preliminary data.</text>
</comment>
<keyword evidence="1" id="KW-1133">Transmembrane helix</keyword>
<sequence length="143" mass="16867">MSYPRRDRTFFTVLYLSSRNLSRVVACLLASNFQVRYLHHLLTQLARFPPLLFSSLLFFGELKNKNCTIQPVAMLFSILPYSLRPNATFYFQTMMFSIVPAYVCRTFLIYPLLFCRTWVYLSSISRSLLCDAEGRGYFIYIYE</sequence>
<protein>
    <submittedName>
        <fullName evidence="2">Uncharacterized protein</fullName>
    </submittedName>
</protein>
<dbReference type="AlphaFoldDB" id="A0A9P7S1P8"/>
<reference evidence="2" key="1">
    <citation type="journal article" date="2021" name="Genome Biol. Evol.">
        <title>The assembled and annotated genome of the fairy-ring fungus Marasmius oreades.</title>
        <authorList>
            <person name="Hiltunen M."/>
            <person name="Ament-Velasquez S.L."/>
            <person name="Johannesson H."/>
        </authorList>
    </citation>
    <scope>NUCLEOTIDE SEQUENCE</scope>
    <source>
        <strain evidence="2">03SP1</strain>
    </source>
</reference>
<dbReference type="KEGG" id="more:E1B28_007371"/>
<proteinExistence type="predicted"/>
<keyword evidence="1" id="KW-0812">Transmembrane</keyword>
<evidence type="ECO:0000313" key="2">
    <source>
        <dbReference type="EMBL" id="KAG7093717.1"/>
    </source>
</evidence>
<dbReference type="EMBL" id="CM032184">
    <property type="protein sequence ID" value="KAG7093717.1"/>
    <property type="molecule type" value="Genomic_DNA"/>
</dbReference>
<dbReference type="Proteomes" id="UP001049176">
    <property type="component" value="Chromosome 4"/>
</dbReference>
<keyword evidence="3" id="KW-1185">Reference proteome</keyword>
<keyword evidence="1" id="KW-0472">Membrane</keyword>
<accession>A0A9P7S1P8</accession>
<gene>
    <name evidence="2" type="ORF">E1B28_007371</name>
</gene>
<feature type="transmembrane region" description="Helical" evidence="1">
    <location>
        <begin position="89"/>
        <end position="113"/>
    </location>
</feature>
<organism evidence="2 3">
    <name type="scientific">Marasmius oreades</name>
    <name type="common">fairy-ring Marasmius</name>
    <dbReference type="NCBI Taxonomy" id="181124"/>
    <lineage>
        <taxon>Eukaryota</taxon>
        <taxon>Fungi</taxon>
        <taxon>Dikarya</taxon>
        <taxon>Basidiomycota</taxon>
        <taxon>Agaricomycotina</taxon>
        <taxon>Agaricomycetes</taxon>
        <taxon>Agaricomycetidae</taxon>
        <taxon>Agaricales</taxon>
        <taxon>Marasmiineae</taxon>
        <taxon>Marasmiaceae</taxon>
        <taxon>Marasmius</taxon>
    </lineage>
</organism>